<dbReference type="EMBL" id="BAAARB010000033">
    <property type="protein sequence ID" value="GAA2393505.1"/>
    <property type="molecule type" value="Genomic_DNA"/>
</dbReference>
<evidence type="ECO:0000313" key="2">
    <source>
        <dbReference type="Proteomes" id="UP001501170"/>
    </source>
</evidence>
<evidence type="ECO:0000313" key="1">
    <source>
        <dbReference type="EMBL" id="GAA2393505.1"/>
    </source>
</evidence>
<reference evidence="1 2" key="1">
    <citation type="journal article" date="2019" name="Int. J. Syst. Evol. Microbiol.">
        <title>The Global Catalogue of Microorganisms (GCM) 10K type strain sequencing project: providing services to taxonomists for standard genome sequencing and annotation.</title>
        <authorList>
            <consortium name="The Broad Institute Genomics Platform"/>
            <consortium name="The Broad Institute Genome Sequencing Center for Infectious Disease"/>
            <person name="Wu L."/>
            <person name="Ma J."/>
        </authorList>
    </citation>
    <scope>NUCLEOTIDE SEQUENCE [LARGE SCALE GENOMIC DNA]</scope>
    <source>
        <strain evidence="1 2">JCM 16227</strain>
    </source>
</reference>
<dbReference type="RefSeq" id="WP_346077694.1">
    <property type="nucleotide sequence ID" value="NZ_BAAARB010000033.1"/>
</dbReference>
<name>A0ABN3I3N4_9ACTN</name>
<organism evidence="1 2">
    <name type="scientific">Gordonia cholesterolivorans</name>
    <dbReference type="NCBI Taxonomy" id="559625"/>
    <lineage>
        <taxon>Bacteria</taxon>
        <taxon>Bacillati</taxon>
        <taxon>Actinomycetota</taxon>
        <taxon>Actinomycetes</taxon>
        <taxon>Mycobacteriales</taxon>
        <taxon>Gordoniaceae</taxon>
        <taxon>Gordonia</taxon>
    </lineage>
</organism>
<dbReference type="Proteomes" id="UP001501170">
    <property type="component" value="Unassembled WGS sequence"/>
</dbReference>
<protein>
    <submittedName>
        <fullName evidence="1">Uncharacterized protein</fullName>
    </submittedName>
</protein>
<comment type="caution">
    <text evidence="1">The sequence shown here is derived from an EMBL/GenBank/DDBJ whole genome shotgun (WGS) entry which is preliminary data.</text>
</comment>
<sequence>MSVVAILAVLALTVFIVLLIGARHAFVQIEADRRAEMARMRQAQRQAEARINRMAASAIHQMIDAAHRNHINPPPQ</sequence>
<proteinExistence type="predicted"/>
<keyword evidence="2" id="KW-1185">Reference proteome</keyword>
<accession>A0ABN3I3N4</accession>
<gene>
    <name evidence="1" type="ORF">GCM10009855_36380</name>
</gene>